<accession>A0A0H0HVE0</accession>
<evidence type="ECO:0000313" key="6">
    <source>
        <dbReference type="Proteomes" id="UP000321295"/>
    </source>
</evidence>
<dbReference type="RefSeq" id="WP_001054988.1">
    <property type="nucleotide sequence ID" value="NZ_AP026095.1"/>
</dbReference>
<dbReference type="InterPro" id="IPR001387">
    <property type="entry name" value="Cro/C1-type_HTH"/>
</dbReference>
<evidence type="ECO:0000313" key="3">
    <source>
        <dbReference type="EMBL" id="TJH23797.1"/>
    </source>
</evidence>
<dbReference type="Proteomes" id="UP000306700">
    <property type="component" value="Unassembled WGS sequence"/>
</dbReference>
<dbReference type="Pfam" id="PF15943">
    <property type="entry name" value="YdaS_toxin"/>
    <property type="match status" value="1"/>
</dbReference>
<dbReference type="Proteomes" id="UP000321295">
    <property type="component" value="Unassembled WGS sequence"/>
</dbReference>
<dbReference type="EMBL" id="VRXD01000039">
    <property type="protein sequence ID" value="TXQ30789.1"/>
    <property type="molecule type" value="Genomic_DNA"/>
</dbReference>
<evidence type="ECO:0000313" key="4">
    <source>
        <dbReference type="EMBL" id="TXQ30789.1"/>
    </source>
</evidence>
<dbReference type="Proteomes" id="UP000534332">
    <property type="component" value="Unassembled WGS sequence"/>
</dbReference>
<evidence type="ECO:0000313" key="1">
    <source>
        <dbReference type="EMBL" id="EFG2162373.1"/>
    </source>
</evidence>
<dbReference type="CDD" id="cd00093">
    <property type="entry name" value="HTH_XRE"/>
    <property type="match status" value="1"/>
</dbReference>
<dbReference type="EMBL" id="RRNI01000005">
    <property type="protein sequence ID" value="TJH23797.1"/>
    <property type="molecule type" value="Genomic_DNA"/>
</dbReference>
<dbReference type="GO" id="GO:0003677">
    <property type="term" value="F:DNA binding"/>
    <property type="evidence" value="ECO:0007669"/>
    <property type="project" value="InterPro"/>
</dbReference>
<dbReference type="AlphaFoldDB" id="A0A0H0HVE0"/>
<dbReference type="EMBL" id="AASSGK010000023">
    <property type="protein sequence ID" value="EFG2162373.1"/>
    <property type="molecule type" value="Genomic_DNA"/>
</dbReference>
<organism evidence="3 5">
    <name type="scientific">Escherichia coli</name>
    <dbReference type="NCBI Taxonomy" id="562"/>
    <lineage>
        <taxon>Bacteria</taxon>
        <taxon>Pseudomonadati</taxon>
        <taxon>Pseudomonadota</taxon>
        <taxon>Gammaproteobacteria</taxon>
        <taxon>Enterobacterales</taxon>
        <taxon>Enterobacteriaceae</taxon>
        <taxon>Escherichia</taxon>
    </lineage>
</organism>
<gene>
    <name evidence="1" type="ORF">BRV02_003473</name>
    <name evidence="3" type="ORF">C9160_07115</name>
    <name evidence="4" type="ORF">FV293_22190</name>
    <name evidence="2" type="ORF">JNA65_21160</name>
</gene>
<dbReference type="SUPFAM" id="SSF47413">
    <property type="entry name" value="lambda repressor-like DNA-binding domains"/>
    <property type="match status" value="1"/>
</dbReference>
<reference evidence="3 5" key="1">
    <citation type="submission" date="2018-12" db="EMBL/GenBank/DDBJ databases">
        <title>Food and Water Safety Consortium.</title>
        <authorList>
            <person name="Tyson S."/>
            <person name="Peterson C.-L."/>
            <person name="Olson A."/>
            <person name="Tyler S."/>
            <person name="Cabral J."/>
            <person name="Lynch T."/>
            <person name="Knox N."/>
            <person name="Van Domselaar G."/>
            <person name="Graham M."/>
        </authorList>
    </citation>
    <scope>NUCLEOTIDE SEQUENCE [LARGE SCALE GENOMIC DNA]</scope>
    <source>
        <strain evidence="3 5">FWSEC0384</strain>
    </source>
</reference>
<proteinExistence type="predicted"/>
<dbReference type="InterPro" id="IPR031856">
    <property type="entry name" value="YdaS_toxin-like"/>
</dbReference>
<evidence type="ECO:0000313" key="7">
    <source>
        <dbReference type="Proteomes" id="UP000534332"/>
    </source>
</evidence>
<evidence type="ECO:0000313" key="5">
    <source>
        <dbReference type="Proteomes" id="UP000306700"/>
    </source>
</evidence>
<protein>
    <submittedName>
        <fullName evidence="3">Helix-turn-helix domain-containing protein</fullName>
    </submittedName>
</protein>
<comment type="caution">
    <text evidence="3">The sequence shown here is derived from an EMBL/GenBank/DDBJ whole genome shotgun (WGS) entry which is preliminary data.</text>
</comment>
<dbReference type="Proteomes" id="UP000615017">
    <property type="component" value="Unassembled WGS sequence"/>
</dbReference>
<name>A0A0H0HVE0_ECOLX</name>
<reference evidence="2 8" key="4">
    <citation type="submission" date="2021-01" db="EMBL/GenBank/DDBJ databases">
        <title>Genomes of Escherichia coli STEC strains from raw meat-based diets for companion animals.</title>
        <authorList>
            <person name="Stevens M.J.A."/>
            <person name="Stephan R."/>
        </authorList>
    </citation>
    <scope>NUCLEOTIDE SEQUENCE [LARGE SCALE GENOMIC DNA]</scope>
    <source>
        <strain evidence="2 8">LSC1-58</strain>
    </source>
</reference>
<reference evidence="4 6" key="2">
    <citation type="submission" date="2019-08" db="EMBL/GenBank/DDBJ databases">
        <title>Whole genome analysis of cultivated E. coli strains isolated from CD patients and healthy donors.</title>
        <authorList>
            <person name="Siniagina M.N."/>
            <person name="Markelova M.I."/>
            <person name="Laikov A.V."/>
            <person name="Boulygina E.A."/>
            <person name="Khusnutdinova D.R."/>
            <person name="Kharchenko A."/>
            <person name="Grigoryeva T.V."/>
        </authorList>
    </citation>
    <scope>NUCLEOTIDE SEQUENCE [LARGE SCALE GENOMIC DNA]</scope>
    <source>
        <strain evidence="4 6">1_45_11</strain>
    </source>
</reference>
<evidence type="ECO:0000313" key="2">
    <source>
        <dbReference type="EMBL" id="MBL6236394.1"/>
    </source>
</evidence>
<sequence length="74" mass="8125">MNLVIQRALNIVGSQKRLAADCGVSQPAVHKWLRGGKVSPEKVFAIVNATNGQVKAYEIRPDLPHLFPHPNQAE</sequence>
<dbReference type="EMBL" id="JAETYZ010000032">
    <property type="protein sequence ID" value="MBL6236394.1"/>
    <property type="molecule type" value="Genomic_DNA"/>
</dbReference>
<dbReference type="Gene3D" id="1.10.260.40">
    <property type="entry name" value="lambda repressor-like DNA-binding domains"/>
    <property type="match status" value="1"/>
</dbReference>
<dbReference type="InterPro" id="IPR010982">
    <property type="entry name" value="Lambda_DNA-bd_dom_sf"/>
</dbReference>
<reference evidence="1 7" key="3">
    <citation type="submission" date="2020-02" db="EMBL/GenBank/DDBJ databases">
        <authorList>
            <person name="Ashton P.M."/>
            <person name="Dallman T."/>
            <person name="Nair S."/>
            <person name="De Pinna E."/>
            <person name="Peters T."/>
            <person name="Grant K."/>
        </authorList>
    </citation>
    <scope>NUCLEOTIDE SEQUENCE [LARGE SCALE GENOMIC DNA]</scope>
    <source>
        <strain evidence="1 7">188143</strain>
    </source>
</reference>
<evidence type="ECO:0000313" key="8">
    <source>
        <dbReference type="Proteomes" id="UP000615017"/>
    </source>
</evidence>